<feature type="domain" description="YceM-like C-terminal" evidence="2">
    <location>
        <begin position="125"/>
        <end position="231"/>
    </location>
</feature>
<gene>
    <name evidence="3" type="ORF">C1I91_02135</name>
</gene>
<dbReference type="Proteomes" id="UP000286268">
    <property type="component" value="Chromosome"/>
</dbReference>
<evidence type="ECO:0000313" key="3">
    <source>
        <dbReference type="EMBL" id="QAA30560.1"/>
    </source>
</evidence>
<dbReference type="InterPro" id="IPR000683">
    <property type="entry name" value="Gfo/Idh/MocA-like_OxRdtase_N"/>
</dbReference>
<dbReference type="KEGG" id="cmah:C1I91_02135"/>
<dbReference type="RefSeq" id="WP_128211010.1">
    <property type="nucleotide sequence ID" value="NZ_CP025746.1"/>
</dbReference>
<dbReference type="AlphaFoldDB" id="A0A3R5V5A1"/>
<dbReference type="OrthoDB" id="9815825at2"/>
<dbReference type="SUPFAM" id="SSF51735">
    <property type="entry name" value="NAD(P)-binding Rossmann-fold domains"/>
    <property type="match status" value="1"/>
</dbReference>
<accession>A0A3R5V5A1</accession>
<organism evidence="3 4">
    <name type="scientific">Clostridium manihotivorum</name>
    <dbReference type="NCBI Taxonomy" id="2320868"/>
    <lineage>
        <taxon>Bacteria</taxon>
        <taxon>Bacillati</taxon>
        <taxon>Bacillota</taxon>
        <taxon>Clostridia</taxon>
        <taxon>Eubacteriales</taxon>
        <taxon>Clostridiaceae</taxon>
        <taxon>Clostridium</taxon>
    </lineage>
</organism>
<dbReference type="EMBL" id="CP025746">
    <property type="protein sequence ID" value="QAA30560.1"/>
    <property type="molecule type" value="Genomic_DNA"/>
</dbReference>
<feature type="domain" description="Gfo/Idh/MocA-like oxidoreductase N-terminal" evidence="1">
    <location>
        <begin position="1"/>
        <end position="119"/>
    </location>
</feature>
<dbReference type="InterPro" id="IPR051317">
    <property type="entry name" value="Gfo/Idh/MocA_oxidoreduct"/>
</dbReference>
<evidence type="ECO:0000313" key="4">
    <source>
        <dbReference type="Proteomes" id="UP000286268"/>
    </source>
</evidence>
<dbReference type="Gene3D" id="3.30.360.10">
    <property type="entry name" value="Dihydrodipicolinate Reductase, domain 2"/>
    <property type="match status" value="1"/>
</dbReference>
<evidence type="ECO:0000259" key="2">
    <source>
        <dbReference type="Pfam" id="PF21378"/>
    </source>
</evidence>
<dbReference type="Pfam" id="PF01408">
    <property type="entry name" value="GFO_IDH_MocA"/>
    <property type="match status" value="1"/>
</dbReference>
<keyword evidence="4" id="KW-1185">Reference proteome</keyword>
<dbReference type="InterPro" id="IPR048477">
    <property type="entry name" value="YceM-like_C"/>
</dbReference>
<dbReference type="PANTHER" id="PTHR43708:SF4">
    <property type="entry name" value="OXIDOREDUCTASE YCEM-RELATED"/>
    <property type="match status" value="1"/>
</dbReference>
<evidence type="ECO:0000259" key="1">
    <source>
        <dbReference type="Pfam" id="PF01408"/>
    </source>
</evidence>
<dbReference type="Gene3D" id="3.40.50.720">
    <property type="entry name" value="NAD(P)-binding Rossmann-like Domain"/>
    <property type="match status" value="1"/>
</dbReference>
<dbReference type="InterPro" id="IPR036291">
    <property type="entry name" value="NAD(P)-bd_dom_sf"/>
</dbReference>
<sequence>MRIGVIGLGGIAQKAYLPVITARGDIELIFCTRDSEKLEKLSKQYRVSEYTTSVDELLKLNLKAAFVHTATESHFEICKKLLTSGIDVYVDKPLSYSYEESKELASIAKEYKRILMVGFNRRFAPMYASLKKEEAANIIIMQKNRFAKPEDIRTFVLDDYIHVIDTVRYLMGGEVSDLQVNGLLEDDNLYNVVTKLSNSNTTSIAIMNRNSGMSEEVLEYMCPEKKLVVKESALTSTFANNEESLSKLADWDTTLFRKGFVQIINHFLDCVRDGKATDISLEDALITHEICEQIIEKLLK</sequence>
<dbReference type="SUPFAM" id="SSF55347">
    <property type="entry name" value="Glyceraldehyde-3-phosphate dehydrogenase-like, C-terminal domain"/>
    <property type="match status" value="1"/>
</dbReference>
<protein>
    <submittedName>
        <fullName evidence="3">Gfo/Idh/MocA family oxidoreductase</fullName>
    </submittedName>
</protein>
<reference evidence="3 4" key="1">
    <citation type="submission" date="2018-01" db="EMBL/GenBank/DDBJ databases">
        <title>Genome Sequencing and Assembly of Anaerobacter polyendosporus strain CT4.</title>
        <authorList>
            <person name="Tachaapaikoon C."/>
            <person name="Sutheeworapong S."/>
            <person name="Jenjaroenpun P."/>
            <person name="Wongsurawat T."/>
            <person name="Nookeaw I."/>
            <person name="Cheawchanlertfa P."/>
            <person name="Kosugi A."/>
            <person name="Cheevadhanarak S."/>
            <person name="Ratanakhanokchai K."/>
        </authorList>
    </citation>
    <scope>NUCLEOTIDE SEQUENCE [LARGE SCALE GENOMIC DNA]</scope>
    <source>
        <strain evidence="3 4">CT4</strain>
    </source>
</reference>
<name>A0A3R5V5A1_9CLOT</name>
<proteinExistence type="predicted"/>
<dbReference type="GO" id="GO:0000166">
    <property type="term" value="F:nucleotide binding"/>
    <property type="evidence" value="ECO:0007669"/>
    <property type="project" value="InterPro"/>
</dbReference>
<dbReference type="Pfam" id="PF21378">
    <property type="entry name" value="YceM-like_C"/>
    <property type="match status" value="1"/>
</dbReference>
<dbReference type="PANTHER" id="PTHR43708">
    <property type="entry name" value="CONSERVED EXPRESSED OXIDOREDUCTASE (EUROFUNG)"/>
    <property type="match status" value="1"/>
</dbReference>